<sequence length="795" mass="89482">MAQQFRSSKYTRRKPKVGGGLLPSFLTGKKSPKETAWKKHIESRSPFMNNLKNMIEKRTKTCGDKDSKKTKTVISRLKKSMKRSEVNKFVKELKELDEVIKKWDKRVITYAVDLGKKCGMFEVIPQDSDIRVFISQRIQYEQKNDPELFVYDVVPVRKPGTGTGVERDSYGRFTRRVGSDLTRTDRDDIRRAMNRRIIQTRADKRSDEIRFGNRGYDKKKLTSWDQDWFENLTSKYDIDNIPAEKRDALRRMPSDKRNDPRYYPDGKGYDYDRSRFVDPLRRETRRRRTIGKTDPVDAARARARAMAAARATAAADRITRETRDSGVAVSPGVSRTDPVDAARARARAMAAARASAAADRITRETRDGSVGTSPRVRFADDPLDDARARAMAAARASAEADRITRATRDSATEAPEYFPGSTPDVLPPSPERKKKGIFAKTMDVIGSAGDYLMGTKTNQEGATQTETEMKEVKVTRDTGTDYESLLSDAQTQAEPTTKDSQVGTEVEMADAQNQAMPNSVDISVGTDITGELPTEKEQSFAQTQAHKLAGMFEATQSINAKQERAVAREAAIQADNNADANAGQFQTGNTFVDEDLEEKRKQTQTQQRERRARRRERRLLRTSSTPRVVPDSYAEGESSDTNYHTPDEDFDPDALSIGSDKTPELLTVGQISQEDNQRQSNQQAMPPLGPEERIPIPPSPLEVPPFSRLATSDEQPTRQEGPESTSDSLGLGQDMPDRLAHENPTLFTQTEEEQPSFFRQRPPPPPRRILRSENQKLLEQRQSEAVPETDPTSQS</sequence>
<feature type="region of interest" description="Disordered" evidence="1">
    <location>
        <begin position="314"/>
        <end position="339"/>
    </location>
</feature>
<evidence type="ECO:0000313" key="2">
    <source>
        <dbReference type="EMBL" id="QHU22837.1"/>
    </source>
</evidence>
<feature type="compositionally biased region" description="Polar residues" evidence="1">
    <location>
        <begin position="669"/>
        <end position="684"/>
    </location>
</feature>
<feature type="region of interest" description="Disordered" evidence="1">
    <location>
        <begin position="577"/>
        <end position="795"/>
    </location>
</feature>
<feature type="compositionally biased region" description="Basic and acidic residues" evidence="1">
    <location>
        <begin position="400"/>
        <end position="411"/>
    </location>
</feature>
<feature type="compositionally biased region" description="Basic residues" evidence="1">
    <location>
        <begin position="610"/>
        <end position="620"/>
    </location>
</feature>
<reference evidence="2" key="1">
    <citation type="journal article" date="2020" name="Nature">
        <title>Giant virus diversity and host interactions through global metagenomics.</title>
        <authorList>
            <person name="Schulz F."/>
            <person name="Roux S."/>
            <person name="Paez-Espino D."/>
            <person name="Jungbluth S."/>
            <person name="Walsh D.A."/>
            <person name="Denef V.J."/>
            <person name="McMahon K.D."/>
            <person name="Konstantinidis K.T."/>
            <person name="Eloe-Fadrosh E.A."/>
            <person name="Kyrpides N.C."/>
            <person name="Woyke T."/>
        </authorList>
    </citation>
    <scope>NUCLEOTIDE SEQUENCE</scope>
    <source>
        <strain evidence="2">GVMAG-S-ERX555907-63</strain>
    </source>
</reference>
<dbReference type="EMBL" id="MN741018">
    <property type="protein sequence ID" value="QHU22837.1"/>
    <property type="molecule type" value="Genomic_DNA"/>
</dbReference>
<evidence type="ECO:0000256" key="1">
    <source>
        <dbReference type="SAM" id="MobiDB-lite"/>
    </source>
</evidence>
<organism evidence="2">
    <name type="scientific">viral metagenome</name>
    <dbReference type="NCBI Taxonomy" id="1070528"/>
    <lineage>
        <taxon>unclassified sequences</taxon>
        <taxon>metagenomes</taxon>
        <taxon>organismal metagenomes</taxon>
    </lineage>
</organism>
<proteinExistence type="predicted"/>
<feature type="region of interest" description="Disordered" evidence="1">
    <location>
        <begin position="1"/>
        <end position="36"/>
    </location>
</feature>
<accession>A0A6C0L1S7</accession>
<feature type="compositionally biased region" description="Basic and acidic residues" evidence="1">
    <location>
        <begin position="770"/>
        <end position="782"/>
    </location>
</feature>
<feature type="region of interest" description="Disordered" evidence="1">
    <location>
        <begin position="400"/>
        <end position="432"/>
    </location>
</feature>
<protein>
    <submittedName>
        <fullName evidence="2">Uncharacterized protein</fullName>
    </submittedName>
</protein>
<dbReference type="AlphaFoldDB" id="A0A6C0L1S7"/>
<name>A0A6C0L1S7_9ZZZZ</name>